<gene>
    <name evidence="6" type="ORF">DLM77_12505</name>
</gene>
<accession>A0ABX9M2I8</accession>
<keyword evidence="3" id="KW-0378">Hydrolase</keyword>
<sequence>MRHFQNFSSFNNFLLFYLLFSGAVLLAGPEKEAPETASSPPTPAQTFKVVIDPGHGGVDLKPKEDHGDKYDPITDKYLELYKAGASSKGRKERAVVLELAKELKEILDLTKTPEGFETFKSYMKSFTNDDLPWIKIDSVMTRTGNAEEREYSANEDPNAPYRLFDYPDKKTKKMKQGRISFINQEKPNLVVSLHLNPSYKEHPGGMAAVLSPSYRTFYVLKGISEGRYSEDKFNDSPWAEWMVFKEGWSKLENAVADAWIYFHGYWPNKSGKKTDLSAFEGYRQNMISWKYKDIPGWEELAKAGGKGRYSKTHKSFVAEGKFWEREKAEPELWRREDGREGFGGDNHYASAELMRFVQYGLRKRKTDEDFPEPGPINKPYLSTYALPTFINAISAYLEIGYIDKEKDMTLMTKRKKDVAISLAAGIYSLVHGVKIKQQDYPYVPVGKKIHWKRYEKWKEGNYFQIVDGGD</sequence>
<name>A0ABX9M2I8_9LEPT</name>
<dbReference type="EC" id="3.5.1.28" evidence="2"/>
<evidence type="ECO:0000313" key="7">
    <source>
        <dbReference type="Proteomes" id="UP000285569"/>
    </source>
</evidence>
<comment type="caution">
    <text evidence="6">The sequence shown here is derived from an EMBL/GenBank/DDBJ whole genome shotgun (WGS) entry which is preliminary data.</text>
</comment>
<evidence type="ECO:0000256" key="2">
    <source>
        <dbReference type="ARBA" id="ARBA00011901"/>
    </source>
</evidence>
<feature type="domain" description="MurNAc-LAA" evidence="5">
    <location>
        <begin position="49"/>
        <end position="210"/>
    </location>
</feature>
<evidence type="ECO:0000256" key="1">
    <source>
        <dbReference type="ARBA" id="ARBA00001561"/>
    </source>
</evidence>
<keyword evidence="7" id="KW-1185">Reference proteome</keyword>
<reference evidence="7" key="1">
    <citation type="submission" date="2018-05" db="EMBL/GenBank/DDBJ databases">
        <title>Leptospira yasudae sp. nov. and Leptospira stimsonii sp. nov., two pathogenic species of the genus Leptospira isolated from environmental sources.</title>
        <authorList>
            <person name="Casanovas-Massana A."/>
            <person name="Hamond C."/>
            <person name="Santos L.A."/>
            <person name="Hacker K.P."/>
            <person name="Balassiano I."/>
            <person name="Medeiros M.A."/>
            <person name="Reis M.G."/>
            <person name="Ko A.I."/>
            <person name="Wunder E.A."/>
        </authorList>
    </citation>
    <scope>NUCLEOTIDE SEQUENCE [LARGE SCALE GENOMIC DNA]</scope>
    <source>
        <strain evidence="7">B21</strain>
    </source>
</reference>
<dbReference type="Proteomes" id="UP000285569">
    <property type="component" value="Unassembled WGS sequence"/>
</dbReference>
<dbReference type="PANTHER" id="PTHR30404">
    <property type="entry name" value="N-ACETYLMURAMOYL-L-ALANINE AMIDASE"/>
    <property type="match status" value="1"/>
</dbReference>
<dbReference type="EMBL" id="QHCR01000005">
    <property type="protein sequence ID" value="RHX79692.1"/>
    <property type="molecule type" value="Genomic_DNA"/>
</dbReference>
<keyword evidence="4" id="KW-0732">Signal</keyword>
<reference evidence="6 7" key="2">
    <citation type="journal article" date="2020" name="Int. J. Syst. Evol. Microbiol.">
        <title>Leptospira yasudae sp. nov. and Leptospira stimsonii sp. nov., two new species of the pathogenic group isolated from environmental sources.</title>
        <authorList>
            <person name="Casanovas-Massana A."/>
            <person name="Hamond C."/>
            <person name="Santos L.A."/>
            <person name="de Oliveira D."/>
            <person name="Hacker K.P."/>
            <person name="Balassiano I."/>
            <person name="Costa F."/>
            <person name="Medeiros M.A."/>
            <person name="Reis M.G."/>
            <person name="Ko A.I."/>
            <person name="Wunder E.A."/>
        </authorList>
    </citation>
    <scope>NUCLEOTIDE SEQUENCE [LARGE SCALE GENOMIC DNA]</scope>
    <source>
        <strain evidence="6 7">B21</strain>
    </source>
</reference>
<evidence type="ECO:0000256" key="3">
    <source>
        <dbReference type="ARBA" id="ARBA00022801"/>
    </source>
</evidence>
<evidence type="ECO:0000256" key="4">
    <source>
        <dbReference type="SAM" id="SignalP"/>
    </source>
</evidence>
<dbReference type="SUPFAM" id="SSF53187">
    <property type="entry name" value="Zn-dependent exopeptidases"/>
    <property type="match status" value="1"/>
</dbReference>
<dbReference type="Gene3D" id="3.40.630.40">
    <property type="entry name" value="Zn-dependent exopeptidases"/>
    <property type="match status" value="1"/>
</dbReference>
<evidence type="ECO:0000313" key="6">
    <source>
        <dbReference type="EMBL" id="RHX79692.1"/>
    </source>
</evidence>
<proteinExistence type="predicted"/>
<feature type="signal peptide" evidence="4">
    <location>
        <begin position="1"/>
        <end position="26"/>
    </location>
</feature>
<evidence type="ECO:0000259" key="5">
    <source>
        <dbReference type="Pfam" id="PF01520"/>
    </source>
</evidence>
<protein>
    <recommendedName>
        <fullName evidence="2">N-acetylmuramoyl-L-alanine amidase</fullName>
        <ecNumber evidence="2">3.5.1.28</ecNumber>
    </recommendedName>
</protein>
<comment type="catalytic activity">
    <reaction evidence="1">
        <text>Hydrolyzes the link between N-acetylmuramoyl residues and L-amino acid residues in certain cell-wall glycopeptides.</text>
        <dbReference type="EC" id="3.5.1.28"/>
    </reaction>
</comment>
<dbReference type="InterPro" id="IPR050695">
    <property type="entry name" value="N-acetylmuramoyl_amidase_3"/>
</dbReference>
<organism evidence="6 7">
    <name type="scientific">Leptospira yasudae</name>
    <dbReference type="NCBI Taxonomy" id="2202201"/>
    <lineage>
        <taxon>Bacteria</taxon>
        <taxon>Pseudomonadati</taxon>
        <taxon>Spirochaetota</taxon>
        <taxon>Spirochaetia</taxon>
        <taxon>Leptospirales</taxon>
        <taxon>Leptospiraceae</taxon>
        <taxon>Leptospira</taxon>
    </lineage>
</organism>
<dbReference type="InterPro" id="IPR002508">
    <property type="entry name" value="MurNAc-LAA_cat"/>
</dbReference>
<dbReference type="Pfam" id="PF01520">
    <property type="entry name" value="Amidase_3"/>
    <property type="match status" value="1"/>
</dbReference>
<dbReference type="PANTHER" id="PTHR30404:SF0">
    <property type="entry name" value="N-ACETYLMURAMOYL-L-ALANINE AMIDASE AMIC"/>
    <property type="match status" value="1"/>
</dbReference>
<feature type="chain" id="PRO_5045541691" description="N-acetylmuramoyl-L-alanine amidase" evidence="4">
    <location>
        <begin position="27"/>
        <end position="470"/>
    </location>
</feature>
<dbReference type="RefSeq" id="WP_118956372.1">
    <property type="nucleotide sequence ID" value="NZ_QHCR01000005.1"/>
</dbReference>